<comment type="caution">
    <text evidence="1">The sequence shown here is derived from an EMBL/GenBank/DDBJ whole genome shotgun (WGS) entry which is preliminary data.</text>
</comment>
<evidence type="ECO:0000313" key="2">
    <source>
        <dbReference type="Proteomes" id="UP000061348"/>
    </source>
</evidence>
<protein>
    <submittedName>
        <fullName evidence="1">Uncharacterized protein</fullName>
    </submittedName>
</protein>
<evidence type="ECO:0000313" key="1">
    <source>
        <dbReference type="EMBL" id="KWV84750.1"/>
    </source>
</evidence>
<organism evidence="1 2">
    <name type="scientific">Pseudomonas fluorescens</name>
    <dbReference type="NCBI Taxonomy" id="294"/>
    <lineage>
        <taxon>Bacteria</taxon>
        <taxon>Pseudomonadati</taxon>
        <taxon>Pseudomonadota</taxon>
        <taxon>Gammaproteobacteria</taxon>
        <taxon>Pseudomonadales</taxon>
        <taxon>Pseudomonadaceae</taxon>
        <taxon>Pseudomonas</taxon>
    </lineage>
</organism>
<accession>A0A109LC28</accession>
<dbReference type="Proteomes" id="UP000061348">
    <property type="component" value="Unassembled WGS sequence"/>
</dbReference>
<gene>
    <name evidence="1" type="ORF">PFLmoz3_05788</name>
</gene>
<dbReference type="EMBL" id="LCYA01000154">
    <property type="protein sequence ID" value="KWV84750.1"/>
    <property type="molecule type" value="Genomic_DNA"/>
</dbReference>
<sequence>MAEEQRIDLRRVNLGVAQGFAGHLDDQVFQRRAFQATKAGVTSGNNGDAISRHNQFLLFLIRTLLTMTHP</sequence>
<name>A0A109LC28_PSEFL</name>
<reference evidence="1 2" key="1">
    <citation type="submission" date="2015-05" db="EMBL/GenBank/DDBJ databases">
        <title>A genomic and transcriptomic approach to investigate the blue pigment phenotype in Pseudomonas fluorescens.</title>
        <authorList>
            <person name="Andreani N.A."/>
            <person name="Cardazzo B."/>
        </authorList>
    </citation>
    <scope>NUCLEOTIDE SEQUENCE [LARGE SCALE GENOMIC DNA]</scope>
    <source>
        <strain evidence="1 2">Ps_22</strain>
    </source>
</reference>
<dbReference type="AlphaFoldDB" id="A0A109LC28"/>
<proteinExistence type="predicted"/>